<evidence type="ECO:0000313" key="3">
    <source>
        <dbReference type="EMBL" id="EKC72223.1"/>
    </source>
</evidence>
<comment type="caution">
    <text evidence="3">The sequence shown here is derived from an EMBL/GenBank/DDBJ whole genome shotgun (WGS) entry which is preliminary data.</text>
</comment>
<keyword evidence="1" id="KW-0547">Nucleotide-binding</keyword>
<keyword evidence="2" id="KW-0342">GTP-binding</keyword>
<organism evidence="3">
    <name type="scientific">human gut metagenome</name>
    <dbReference type="NCBI Taxonomy" id="408170"/>
    <lineage>
        <taxon>unclassified sequences</taxon>
        <taxon>metagenomes</taxon>
        <taxon>organismal metagenomes</taxon>
    </lineage>
</organism>
<dbReference type="GO" id="GO:0005525">
    <property type="term" value="F:GTP binding"/>
    <property type="evidence" value="ECO:0007669"/>
    <property type="project" value="UniProtKB-KW"/>
</dbReference>
<dbReference type="Gene3D" id="1.10.1580.10">
    <property type="match status" value="1"/>
</dbReference>
<dbReference type="EMBL" id="AJWY01004493">
    <property type="protein sequence ID" value="EKC72223.1"/>
    <property type="molecule type" value="Genomic_DNA"/>
</dbReference>
<proteinExistence type="predicted"/>
<accession>K1TR44</accession>
<gene>
    <name evidence="3" type="ORF">LEA_06854</name>
</gene>
<reference evidence="3" key="1">
    <citation type="journal article" date="2013" name="Environ. Microbiol.">
        <title>Microbiota from the distal guts of lean and obese adolescents exhibit partial functional redundancy besides clear differences in community structure.</title>
        <authorList>
            <person name="Ferrer M."/>
            <person name="Ruiz A."/>
            <person name="Lanza F."/>
            <person name="Haange S.B."/>
            <person name="Oberbach A."/>
            <person name="Till H."/>
            <person name="Bargiela R."/>
            <person name="Campoy C."/>
            <person name="Segura M.T."/>
            <person name="Richter M."/>
            <person name="von Bergen M."/>
            <person name="Seifert J."/>
            <person name="Suarez A."/>
        </authorList>
    </citation>
    <scope>NUCLEOTIDE SEQUENCE</scope>
</reference>
<name>K1TR44_9ZZZZ</name>
<dbReference type="InterPro" id="IPR023179">
    <property type="entry name" value="GTP-bd_ortho_bundle_sf"/>
</dbReference>
<dbReference type="AlphaFoldDB" id="K1TR44"/>
<sequence>MDVCELADNLLGYLWENYKGNVIARYKLDENTEKPDLEMIARKRGMLISGGEPDIERAAAAVLDEFRSGKLGRISLERP</sequence>
<evidence type="ECO:0000256" key="1">
    <source>
        <dbReference type="ARBA" id="ARBA00022741"/>
    </source>
</evidence>
<protein>
    <submittedName>
        <fullName evidence="3">Biogenesis GTP-binding protein YlqF</fullName>
    </submittedName>
</protein>
<evidence type="ECO:0000256" key="2">
    <source>
        <dbReference type="ARBA" id="ARBA00023134"/>
    </source>
</evidence>